<keyword evidence="5" id="KW-0804">Transcription</keyword>
<dbReference type="InterPro" id="IPR036236">
    <property type="entry name" value="Znf_C2H2_sf"/>
</dbReference>
<dbReference type="InterPro" id="IPR013087">
    <property type="entry name" value="Znf_C2H2_type"/>
</dbReference>
<dbReference type="PROSITE" id="PS00463">
    <property type="entry name" value="ZN2_CY6_FUNGAL_1"/>
    <property type="match status" value="1"/>
</dbReference>
<evidence type="ECO:0000259" key="9">
    <source>
        <dbReference type="PROSITE" id="PS50157"/>
    </source>
</evidence>
<dbReference type="OrthoDB" id="10261408at2759"/>
<protein>
    <recommendedName>
        <fullName evidence="12">C2H2 type zinc finger domain protein</fullName>
    </recommendedName>
</protein>
<dbReference type="GO" id="GO:0008270">
    <property type="term" value="F:zinc ion binding"/>
    <property type="evidence" value="ECO:0007669"/>
    <property type="project" value="UniProtKB-KW"/>
</dbReference>
<evidence type="ECO:0000256" key="3">
    <source>
        <dbReference type="ARBA" id="ARBA00023015"/>
    </source>
</evidence>
<dbReference type="Gene3D" id="3.30.160.60">
    <property type="entry name" value="Classic Zinc Finger"/>
    <property type="match status" value="1"/>
</dbReference>
<dbReference type="AlphaFoldDB" id="A0A5N7BBA2"/>
<dbReference type="Gene3D" id="4.10.240.10">
    <property type="entry name" value="Zn(2)-C6 fungal-type DNA-binding domain"/>
    <property type="match status" value="1"/>
</dbReference>
<dbReference type="PROSITE" id="PS50157">
    <property type="entry name" value="ZINC_FINGER_C2H2_2"/>
    <property type="match status" value="1"/>
</dbReference>
<dbReference type="CDD" id="cd12148">
    <property type="entry name" value="fungal_TF_MHR"/>
    <property type="match status" value="1"/>
</dbReference>
<dbReference type="Pfam" id="PF00172">
    <property type="entry name" value="Zn_clus"/>
    <property type="match status" value="1"/>
</dbReference>
<dbReference type="InterPro" id="IPR001138">
    <property type="entry name" value="Zn2Cys6_DnaBD"/>
</dbReference>
<keyword evidence="4" id="KW-0238">DNA-binding</keyword>
<dbReference type="SMART" id="SM00355">
    <property type="entry name" value="ZnF_C2H2"/>
    <property type="match status" value="2"/>
</dbReference>
<dbReference type="GO" id="GO:0000981">
    <property type="term" value="F:DNA-binding transcription factor activity, RNA polymerase II-specific"/>
    <property type="evidence" value="ECO:0007669"/>
    <property type="project" value="InterPro"/>
</dbReference>
<evidence type="ECO:0008006" key="12">
    <source>
        <dbReference type="Google" id="ProtNLM"/>
    </source>
</evidence>
<evidence type="ECO:0000256" key="7">
    <source>
        <dbReference type="PROSITE-ProRule" id="PRU00042"/>
    </source>
</evidence>
<keyword evidence="2" id="KW-0862">Zinc</keyword>
<dbReference type="Pfam" id="PF04082">
    <property type="entry name" value="Fungal_trans"/>
    <property type="match status" value="1"/>
</dbReference>
<proteinExistence type="predicted"/>
<dbReference type="Proteomes" id="UP000326198">
    <property type="component" value="Unassembled WGS sequence"/>
</dbReference>
<dbReference type="InterPro" id="IPR036864">
    <property type="entry name" value="Zn2-C6_fun-type_DNA-bd_sf"/>
</dbReference>
<gene>
    <name evidence="10" type="ORF">BDV26DRAFT_175898</name>
</gene>
<evidence type="ECO:0000313" key="11">
    <source>
        <dbReference type="Proteomes" id="UP000326198"/>
    </source>
</evidence>
<name>A0A5N7BBA2_9EURO</name>
<keyword evidence="1" id="KW-0479">Metal-binding</keyword>
<dbReference type="PROSITE" id="PS00028">
    <property type="entry name" value="ZINC_FINGER_C2H2_1"/>
    <property type="match status" value="1"/>
</dbReference>
<evidence type="ECO:0000256" key="6">
    <source>
        <dbReference type="ARBA" id="ARBA00023242"/>
    </source>
</evidence>
<dbReference type="CDD" id="cd00067">
    <property type="entry name" value="GAL4"/>
    <property type="match status" value="1"/>
</dbReference>
<evidence type="ECO:0000313" key="10">
    <source>
        <dbReference type="EMBL" id="KAE8379048.1"/>
    </source>
</evidence>
<dbReference type="SMART" id="SM00066">
    <property type="entry name" value="GAL4"/>
    <property type="match status" value="1"/>
</dbReference>
<evidence type="ECO:0000256" key="1">
    <source>
        <dbReference type="ARBA" id="ARBA00022723"/>
    </source>
</evidence>
<dbReference type="PROSITE" id="PS50048">
    <property type="entry name" value="ZN2_CY6_FUNGAL_2"/>
    <property type="match status" value="1"/>
</dbReference>
<evidence type="ECO:0000259" key="8">
    <source>
        <dbReference type="PROSITE" id="PS50048"/>
    </source>
</evidence>
<feature type="domain" description="C2H2-type" evidence="9">
    <location>
        <begin position="45"/>
        <end position="73"/>
    </location>
</feature>
<evidence type="ECO:0000256" key="5">
    <source>
        <dbReference type="ARBA" id="ARBA00023163"/>
    </source>
</evidence>
<dbReference type="GO" id="GO:0006351">
    <property type="term" value="P:DNA-templated transcription"/>
    <property type="evidence" value="ECO:0007669"/>
    <property type="project" value="InterPro"/>
</dbReference>
<organism evidence="10 11">
    <name type="scientific">Aspergillus bertholletiae</name>
    <dbReference type="NCBI Taxonomy" id="1226010"/>
    <lineage>
        <taxon>Eukaryota</taxon>
        <taxon>Fungi</taxon>
        <taxon>Dikarya</taxon>
        <taxon>Ascomycota</taxon>
        <taxon>Pezizomycotina</taxon>
        <taxon>Eurotiomycetes</taxon>
        <taxon>Eurotiomycetidae</taxon>
        <taxon>Eurotiales</taxon>
        <taxon>Aspergillaceae</taxon>
        <taxon>Aspergillus</taxon>
        <taxon>Aspergillus subgen. Circumdati</taxon>
    </lineage>
</organism>
<dbReference type="Pfam" id="PF00096">
    <property type="entry name" value="zf-C2H2"/>
    <property type="match status" value="1"/>
</dbReference>
<dbReference type="PANTHER" id="PTHR47660">
    <property type="entry name" value="TRANSCRIPTION FACTOR WITH C2H2 AND ZN(2)-CYS(6) DNA BINDING DOMAIN (EUROFUNG)-RELATED-RELATED"/>
    <property type="match status" value="1"/>
</dbReference>
<dbReference type="EMBL" id="ML736199">
    <property type="protein sequence ID" value="KAE8379048.1"/>
    <property type="molecule type" value="Genomic_DNA"/>
</dbReference>
<accession>A0A5N7BBA2</accession>
<reference evidence="10 11" key="1">
    <citation type="submission" date="2019-04" db="EMBL/GenBank/DDBJ databases">
        <title>Friends and foes A comparative genomics studyof 23 Aspergillus species from section Flavi.</title>
        <authorList>
            <consortium name="DOE Joint Genome Institute"/>
            <person name="Kjaerbolling I."/>
            <person name="Vesth T."/>
            <person name="Frisvad J.C."/>
            <person name="Nybo J.L."/>
            <person name="Theobald S."/>
            <person name="Kildgaard S."/>
            <person name="Isbrandt T."/>
            <person name="Kuo A."/>
            <person name="Sato A."/>
            <person name="Lyhne E.K."/>
            <person name="Kogle M.E."/>
            <person name="Wiebenga A."/>
            <person name="Kun R.S."/>
            <person name="Lubbers R.J."/>
            <person name="Makela M.R."/>
            <person name="Barry K."/>
            <person name="Chovatia M."/>
            <person name="Clum A."/>
            <person name="Daum C."/>
            <person name="Haridas S."/>
            <person name="He G."/>
            <person name="LaButti K."/>
            <person name="Lipzen A."/>
            <person name="Mondo S."/>
            <person name="Riley R."/>
            <person name="Salamov A."/>
            <person name="Simmons B.A."/>
            <person name="Magnuson J.K."/>
            <person name="Henrissat B."/>
            <person name="Mortensen U.H."/>
            <person name="Larsen T.O."/>
            <person name="Devries R.P."/>
            <person name="Grigoriev I.V."/>
            <person name="Machida M."/>
            <person name="Baker S.E."/>
            <person name="Andersen M.R."/>
        </authorList>
    </citation>
    <scope>NUCLEOTIDE SEQUENCE [LARGE SCALE GENOMIC DNA]</scope>
    <source>
        <strain evidence="10 11">IBT 29228</strain>
    </source>
</reference>
<keyword evidence="11" id="KW-1185">Reference proteome</keyword>
<keyword evidence="3" id="KW-0805">Transcription regulation</keyword>
<dbReference type="GO" id="GO:0003677">
    <property type="term" value="F:DNA binding"/>
    <property type="evidence" value="ECO:0007669"/>
    <property type="project" value="UniProtKB-KW"/>
</dbReference>
<dbReference type="GO" id="GO:0009893">
    <property type="term" value="P:positive regulation of metabolic process"/>
    <property type="evidence" value="ECO:0007669"/>
    <property type="project" value="UniProtKB-ARBA"/>
</dbReference>
<keyword evidence="7" id="KW-0863">Zinc-finger</keyword>
<sequence>MKDIMHRRASSGREFHCRFPGCSATYQRKEHLGRHEGQHAYCQSFECSICNRNFGRNDTLRRHMRRVHGVDGPVSQTRRACSNCRNLKSRCEGGPPCHECIRRKIPCVSSTPARADRRDSRGGLIDGSPLPSQDLSINAGTGKDEVFVRLYFERFHPYWPFIHRHSFDRFDGTPLLVQSVMVLGLWVSGEPSAQSAALDLHRTLGSAILQQKEVWDASSVEGACTDCFWPIPTYQAILLHIIFTLLHRGGECIGLDLKPSLASPDSEFLGSLVGSCKRLGMLYYPNMLARYHLEGLASYAWVSIEEVKRFDLALYKLTKMLSRGSAVGRPSATETANGRITAADLQFPMPTNDALWHAVGKEEWLSAATKGEGRCNLHDAMEDNWISNSAELIELLT</sequence>
<evidence type="ECO:0000256" key="4">
    <source>
        <dbReference type="ARBA" id="ARBA00023125"/>
    </source>
</evidence>
<dbReference type="PANTHER" id="PTHR47660:SF7">
    <property type="entry name" value="TRANSCRIPTION FACTOR WITH C2H2 AND ZN(2)-CYS(6) DNA BINDING DOMAIN (EUROFUNG)"/>
    <property type="match status" value="1"/>
</dbReference>
<evidence type="ECO:0000256" key="2">
    <source>
        <dbReference type="ARBA" id="ARBA00022833"/>
    </source>
</evidence>
<dbReference type="SUPFAM" id="SSF57667">
    <property type="entry name" value="beta-beta-alpha zinc fingers"/>
    <property type="match status" value="1"/>
</dbReference>
<dbReference type="InterPro" id="IPR007219">
    <property type="entry name" value="XnlR_reg_dom"/>
</dbReference>
<feature type="domain" description="Zn(2)-C6 fungal-type" evidence="8">
    <location>
        <begin position="80"/>
        <end position="109"/>
    </location>
</feature>
<keyword evidence="6" id="KW-0539">Nucleus</keyword>
<dbReference type="SUPFAM" id="SSF57701">
    <property type="entry name" value="Zn2/Cys6 DNA-binding domain"/>
    <property type="match status" value="1"/>
</dbReference>